<evidence type="ECO:0000256" key="6">
    <source>
        <dbReference type="ARBA" id="ARBA00023136"/>
    </source>
</evidence>
<dbReference type="InterPro" id="IPR031312">
    <property type="entry name" value="Na/sul_symport_CS"/>
</dbReference>
<accession>A0A7W5DJ60</accession>
<dbReference type="InterPro" id="IPR006037">
    <property type="entry name" value="RCK_C"/>
</dbReference>
<dbReference type="EMBL" id="JACHXQ010000002">
    <property type="protein sequence ID" value="MBB3183586.1"/>
    <property type="molecule type" value="Genomic_DNA"/>
</dbReference>
<dbReference type="GO" id="GO:0005886">
    <property type="term" value="C:plasma membrane"/>
    <property type="evidence" value="ECO:0007669"/>
    <property type="project" value="TreeGrafter"/>
</dbReference>
<dbReference type="InterPro" id="IPR004680">
    <property type="entry name" value="Cit_transptr-like_dom"/>
</dbReference>
<dbReference type="GO" id="GO:0008324">
    <property type="term" value="F:monoatomic cation transmembrane transporter activity"/>
    <property type="evidence" value="ECO:0007669"/>
    <property type="project" value="InterPro"/>
</dbReference>
<feature type="domain" description="RCK C-terminal" evidence="9">
    <location>
        <begin position="206"/>
        <end position="290"/>
    </location>
</feature>
<feature type="transmembrane region" description="Helical" evidence="8">
    <location>
        <begin position="171"/>
        <end position="196"/>
    </location>
</feature>
<dbReference type="InterPro" id="IPR036721">
    <property type="entry name" value="RCK_C_sf"/>
</dbReference>
<dbReference type="Pfam" id="PF03600">
    <property type="entry name" value="CitMHS"/>
    <property type="match status" value="1"/>
</dbReference>
<comment type="subcellular location">
    <subcellularLocation>
        <location evidence="1">Membrane</location>
        <topology evidence="1">Multi-pass membrane protein</topology>
    </subcellularLocation>
</comment>
<feature type="domain" description="RCK C-terminal" evidence="9">
    <location>
        <begin position="331"/>
        <end position="415"/>
    </location>
</feature>
<sequence length="623" mass="65928">MADSTLVFIVLGLTLAAFVWGRFRYDLVAISALLGAVMLGLVPGDEAFHGFGHPAVITVAAVLVLSRAFERSGVVDLIAEQVLKVGERLFFQLAALVGTVVVLSGFMNNVGALALLLPVAMRLAREHDTSPSLLLMPLAFGSLLGGLTTLIGTPPNIIIASYRGSVTGESFGLFSFSPVGVAVALVGLAFILLVGWRLVPQRAGKASTEEMFDTSNYLVELEVDEQAKANGWTLRELQEALEETVPVLAVVRDDKRHAGHAFHGALRTGDILLMEAGPDDMKLLEDKAGLRVGKEPEESDEDGEEARETAEASSHEASESKGKKARKKAKEKIKNVDTEGLQLLEAVVRNDSMMINRTVSQLRLQNQFGLHLVAVARDGGRLKQRLRDIRFRPGDVLLLQGGESDLSENLAILGCLPLASRNLSLGQPRMMVVSLLIFAAAILAILLGMLPAAVALSTAAVVSLMVGVLPLREGYQAIDGPVLVLLGAMIPVGEALETSGGAALIADALQAFGGQWPVVVTLAGLFLLSMLLSNIVNNAAAAVLMAPIAASLAQGFDASVDPFLMAVAVSASCAFLTPIGHQSNTLVLNPGGYRFGDFWKLGLPLSLVVLAVAIPMILLVWPL</sequence>
<dbReference type="PANTHER" id="PTHR43652">
    <property type="entry name" value="BASIC AMINO ACID ANTIPORTER YFCC-RELATED"/>
    <property type="match status" value="1"/>
</dbReference>
<proteinExistence type="predicted"/>
<feature type="compositionally biased region" description="Basic and acidic residues" evidence="7">
    <location>
        <begin position="306"/>
        <end position="322"/>
    </location>
</feature>
<feature type="transmembrane region" description="Helical" evidence="8">
    <location>
        <begin position="430"/>
        <end position="447"/>
    </location>
</feature>
<feature type="transmembrane region" description="Helical" evidence="8">
    <location>
        <begin position="89"/>
        <end position="120"/>
    </location>
</feature>
<dbReference type="RefSeq" id="WP_183313673.1">
    <property type="nucleotide sequence ID" value="NZ_JACHXQ010000002.1"/>
</dbReference>
<evidence type="ECO:0000313" key="10">
    <source>
        <dbReference type="EMBL" id="MBB3183586.1"/>
    </source>
</evidence>
<dbReference type="AlphaFoldDB" id="A0A7W5DJ60"/>
<evidence type="ECO:0000256" key="7">
    <source>
        <dbReference type="SAM" id="MobiDB-lite"/>
    </source>
</evidence>
<evidence type="ECO:0000256" key="4">
    <source>
        <dbReference type="ARBA" id="ARBA00022737"/>
    </source>
</evidence>
<dbReference type="PROSITE" id="PS51202">
    <property type="entry name" value="RCK_C"/>
    <property type="match status" value="2"/>
</dbReference>
<reference evidence="10 11" key="1">
    <citation type="submission" date="2020-08" db="EMBL/GenBank/DDBJ databases">
        <title>Genomic Encyclopedia of Type Strains, Phase III (KMG-III): the genomes of soil and plant-associated and newly described type strains.</title>
        <authorList>
            <person name="Whitman W."/>
        </authorList>
    </citation>
    <scope>NUCLEOTIDE SEQUENCE [LARGE SCALE GENOMIC DNA]</scope>
    <source>
        <strain evidence="10 11">CECT 7341</strain>
    </source>
</reference>
<dbReference type="InterPro" id="IPR051679">
    <property type="entry name" value="DASS-Related_Transporters"/>
</dbReference>
<name>A0A7W5DJ60_9GAMM</name>
<dbReference type="GO" id="GO:0006813">
    <property type="term" value="P:potassium ion transport"/>
    <property type="evidence" value="ECO:0007669"/>
    <property type="project" value="InterPro"/>
</dbReference>
<gene>
    <name evidence="10" type="ORF">FHR95_001127</name>
</gene>
<evidence type="ECO:0000259" key="9">
    <source>
        <dbReference type="PROSITE" id="PS51202"/>
    </source>
</evidence>
<dbReference type="PANTHER" id="PTHR43652:SF2">
    <property type="entry name" value="BASIC AMINO ACID ANTIPORTER YFCC-RELATED"/>
    <property type="match status" value="1"/>
</dbReference>
<keyword evidence="11" id="KW-1185">Reference proteome</keyword>
<comment type="caution">
    <text evidence="10">The sequence shown here is derived from an EMBL/GenBank/DDBJ whole genome shotgun (WGS) entry which is preliminary data.</text>
</comment>
<feature type="transmembrane region" description="Helical" evidence="8">
    <location>
        <begin position="601"/>
        <end position="621"/>
    </location>
</feature>
<feature type="transmembrane region" description="Helical" evidence="8">
    <location>
        <begin position="26"/>
        <end position="44"/>
    </location>
</feature>
<evidence type="ECO:0000256" key="1">
    <source>
        <dbReference type="ARBA" id="ARBA00004141"/>
    </source>
</evidence>
<keyword evidence="2" id="KW-0813">Transport</keyword>
<keyword evidence="4" id="KW-0677">Repeat</keyword>
<evidence type="ECO:0000256" key="3">
    <source>
        <dbReference type="ARBA" id="ARBA00022692"/>
    </source>
</evidence>
<keyword evidence="6 8" id="KW-0472">Membrane</keyword>
<feature type="region of interest" description="Disordered" evidence="7">
    <location>
        <begin position="286"/>
        <end position="332"/>
    </location>
</feature>
<evidence type="ECO:0000256" key="8">
    <source>
        <dbReference type="SAM" id="Phobius"/>
    </source>
</evidence>
<dbReference type="SUPFAM" id="SSF116726">
    <property type="entry name" value="TrkA C-terminal domain-like"/>
    <property type="match status" value="2"/>
</dbReference>
<feature type="transmembrane region" description="Helical" evidence="8">
    <location>
        <begin position="132"/>
        <end position="151"/>
    </location>
</feature>
<keyword evidence="3 8" id="KW-0812">Transmembrane</keyword>
<feature type="transmembrane region" description="Helical" evidence="8">
    <location>
        <begin position="512"/>
        <end position="532"/>
    </location>
</feature>
<protein>
    <submittedName>
        <fullName evidence="10">Di/tricarboxylate transporter</fullName>
    </submittedName>
</protein>
<keyword evidence="5 8" id="KW-1133">Transmembrane helix</keyword>
<evidence type="ECO:0000256" key="2">
    <source>
        <dbReference type="ARBA" id="ARBA00022448"/>
    </source>
</evidence>
<dbReference type="Pfam" id="PF02080">
    <property type="entry name" value="TrkA_C"/>
    <property type="match status" value="1"/>
</dbReference>
<evidence type="ECO:0000256" key="5">
    <source>
        <dbReference type="ARBA" id="ARBA00022989"/>
    </source>
</evidence>
<dbReference type="PROSITE" id="PS01271">
    <property type="entry name" value="NA_SULFATE"/>
    <property type="match status" value="1"/>
</dbReference>
<feature type="compositionally biased region" description="Basic and acidic residues" evidence="7">
    <location>
        <begin position="286"/>
        <end position="296"/>
    </location>
</feature>
<organism evidence="10 11">
    <name type="scientific">Halomonas fontilapidosi</name>
    <dbReference type="NCBI Taxonomy" id="616675"/>
    <lineage>
        <taxon>Bacteria</taxon>
        <taxon>Pseudomonadati</taxon>
        <taxon>Pseudomonadota</taxon>
        <taxon>Gammaproteobacteria</taxon>
        <taxon>Oceanospirillales</taxon>
        <taxon>Halomonadaceae</taxon>
        <taxon>Halomonas</taxon>
    </lineage>
</organism>
<dbReference type="Gene3D" id="3.30.70.1450">
    <property type="entry name" value="Regulator of K+ conductance, C-terminal domain"/>
    <property type="match status" value="2"/>
</dbReference>
<evidence type="ECO:0000313" key="11">
    <source>
        <dbReference type="Proteomes" id="UP000563050"/>
    </source>
</evidence>
<dbReference type="Proteomes" id="UP000563050">
    <property type="component" value="Unassembled WGS sequence"/>
</dbReference>